<gene>
    <name evidence="4" type="ORF">SAMN06265338_103146</name>
</gene>
<dbReference type="RefSeq" id="WP_088520266.1">
    <property type="nucleotide sequence ID" value="NZ_FYDG01000003.1"/>
</dbReference>
<dbReference type="GO" id="GO:0051536">
    <property type="term" value="F:iron-sulfur cluster binding"/>
    <property type="evidence" value="ECO:0007669"/>
    <property type="project" value="UniProtKB-KW"/>
</dbReference>
<accession>A0A212R9R5</accession>
<protein>
    <submittedName>
        <fullName evidence="4">Formate dehydrogenase gamma subunit</fullName>
    </submittedName>
</protein>
<keyword evidence="3" id="KW-0411">Iron-sulfur</keyword>
<dbReference type="GO" id="GO:0046872">
    <property type="term" value="F:metal ion binding"/>
    <property type="evidence" value="ECO:0007669"/>
    <property type="project" value="UniProtKB-KW"/>
</dbReference>
<dbReference type="PANTHER" id="PTHR43342:SF1">
    <property type="entry name" value="BIFURCATING [FEFE] HYDROGENASE GAMMA SUBUNIT"/>
    <property type="match status" value="1"/>
</dbReference>
<dbReference type="InterPro" id="IPR041921">
    <property type="entry name" value="NuoE_N"/>
</dbReference>
<evidence type="ECO:0000313" key="5">
    <source>
        <dbReference type="Proteomes" id="UP000198418"/>
    </source>
</evidence>
<keyword evidence="1" id="KW-0479">Metal-binding</keyword>
<dbReference type="OrthoDB" id="9807941at2"/>
<dbReference type="Pfam" id="PF01257">
    <property type="entry name" value="2Fe-2S_thioredx"/>
    <property type="match status" value="1"/>
</dbReference>
<dbReference type="InterPro" id="IPR028431">
    <property type="entry name" value="NADP_DH_HndA-like"/>
</dbReference>
<evidence type="ECO:0000313" key="4">
    <source>
        <dbReference type="EMBL" id="SNB68976.1"/>
    </source>
</evidence>
<evidence type="ECO:0000256" key="3">
    <source>
        <dbReference type="ARBA" id="ARBA00023014"/>
    </source>
</evidence>
<proteinExistence type="predicted"/>
<sequence>METQLSWDESRAQDIIASKTGLEGPLLPILHELQETFGYVDARAVGLIAGALNVSRAEVFGTLSFYKDFKRQKPLGRTIKLCRAEACQARGAEDLAERFEQATGCRIDGGFHGGVEVETVYCLGNCALGPNALYDGEIFGALTDEALAALHARAAREGAAR</sequence>
<dbReference type="Proteomes" id="UP000198418">
    <property type="component" value="Unassembled WGS sequence"/>
</dbReference>
<reference evidence="5" key="1">
    <citation type="submission" date="2017-06" db="EMBL/GenBank/DDBJ databases">
        <authorList>
            <person name="Varghese N."/>
            <person name="Submissions S."/>
        </authorList>
    </citation>
    <scope>NUCLEOTIDE SEQUENCE [LARGE SCALE GENOMIC DNA]</scope>
    <source>
        <strain evidence="5">DSM 137</strain>
    </source>
</reference>
<name>A0A212R9R5_RHOAC</name>
<dbReference type="PANTHER" id="PTHR43342">
    <property type="entry name" value="NADH-QUINONE OXIDOREDUCTASE, E SUBUNIT"/>
    <property type="match status" value="1"/>
</dbReference>
<keyword evidence="2" id="KW-0408">Iron</keyword>
<dbReference type="Gene3D" id="3.40.30.10">
    <property type="entry name" value="Glutaredoxin"/>
    <property type="match status" value="1"/>
</dbReference>
<organism evidence="4 5">
    <name type="scientific">Rhodoblastus acidophilus</name>
    <name type="common">Rhodopseudomonas acidophila</name>
    <dbReference type="NCBI Taxonomy" id="1074"/>
    <lineage>
        <taxon>Bacteria</taxon>
        <taxon>Pseudomonadati</taxon>
        <taxon>Pseudomonadota</taxon>
        <taxon>Alphaproteobacteria</taxon>
        <taxon>Hyphomicrobiales</taxon>
        <taxon>Rhodoblastaceae</taxon>
        <taxon>Rhodoblastus</taxon>
    </lineage>
</organism>
<dbReference type="InterPro" id="IPR036249">
    <property type="entry name" value="Thioredoxin-like_sf"/>
</dbReference>
<keyword evidence="5" id="KW-1185">Reference proteome</keyword>
<dbReference type="SUPFAM" id="SSF52833">
    <property type="entry name" value="Thioredoxin-like"/>
    <property type="match status" value="1"/>
</dbReference>
<evidence type="ECO:0000256" key="1">
    <source>
        <dbReference type="ARBA" id="ARBA00022723"/>
    </source>
</evidence>
<dbReference type="AlphaFoldDB" id="A0A212R9R5"/>
<dbReference type="EMBL" id="FYDG01000003">
    <property type="protein sequence ID" value="SNB68976.1"/>
    <property type="molecule type" value="Genomic_DNA"/>
</dbReference>
<evidence type="ECO:0000256" key="2">
    <source>
        <dbReference type="ARBA" id="ARBA00023004"/>
    </source>
</evidence>
<dbReference type="Gene3D" id="1.10.10.1590">
    <property type="entry name" value="NADH-quinone oxidoreductase subunit E"/>
    <property type="match status" value="1"/>
</dbReference>